<evidence type="ECO:0000256" key="2">
    <source>
        <dbReference type="SAM" id="Phobius"/>
    </source>
</evidence>
<gene>
    <name evidence="5" type="ORF">D0544_13365</name>
</gene>
<keyword evidence="2" id="KW-0472">Membrane</keyword>
<dbReference type="InterPro" id="IPR035919">
    <property type="entry name" value="EAL_sf"/>
</dbReference>
<dbReference type="Gene3D" id="3.30.70.270">
    <property type="match status" value="1"/>
</dbReference>
<dbReference type="EMBL" id="QWEZ01000002">
    <property type="protein sequence ID" value="RRJ82834.1"/>
    <property type="molecule type" value="Genomic_DNA"/>
</dbReference>
<dbReference type="PANTHER" id="PTHR44757">
    <property type="entry name" value="DIGUANYLATE CYCLASE DGCP"/>
    <property type="match status" value="1"/>
</dbReference>
<dbReference type="NCBIfam" id="TIGR00254">
    <property type="entry name" value="GGDEF"/>
    <property type="match status" value="1"/>
</dbReference>
<evidence type="ECO:0000313" key="5">
    <source>
        <dbReference type="EMBL" id="RRJ82834.1"/>
    </source>
</evidence>
<evidence type="ECO:0000259" key="4">
    <source>
        <dbReference type="PROSITE" id="PS50887"/>
    </source>
</evidence>
<accession>A0A3P3VKC9</accession>
<dbReference type="InterPro" id="IPR052155">
    <property type="entry name" value="Biofilm_reg_signaling"/>
</dbReference>
<feature type="transmembrane region" description="Helical" evidence="2">
    <location>
        <begin position="283"/>
        <end position="306"/>
    </location>
</feature>
<keyword evidence="6" id="KW-1185">Reference proteome</keyword>
<dbReference type="InterPro" id="IPR029787">
    <property type="entry name" value="Nucleotide_cyclase"/>
</dbReference>
<evidence type="ECO:0000313" key="6">
    <source>
        <dbReference type="Proteomes" id="UP000280792"/>
    </source>
</evidence>
<proteinExistence type="predicted"/>
<dbReference type="AlphaFoldDB" id="A0A3P3VKC9"/>
<dbReference type="PROSITE" id="PS50883">
    <property type="entry name" value="EAL"/>
    <property type="match status" value="1"/>
</dbReference>
<feature type="domain" description="GGDEF" evidence="4">
    <location>
        <begin position="408"/>
        <end position="542"/>
    </location>
</feature>
<dbReference type="PROSITE" id="PS50887">
    <property type="entry name" value="GGDEF"/>
    <property type="match status" value="1"/>
</dbReference>
<dbReference type="SMART" id="SM00267">
    <property type="entry name" value="GGDEF"/>
    <property type="match status" value="1"/>
</dbReference>
<dbReference type="Proteomes" id="UP000280792">
    <property type="component" value="Unassembled WGS sequence"/>
</dbReference>
<feature type="coiled-coil region" evidence="1">
    <location>
        <begin position="346"/>
        <end position="377"/>
    </location>
</feature>
<protein>
    <submittedName>
        <fullName evidence="5">EAL domain-containing protein</fullName>
    </submittedName>
</protein>
<keyword evidence="2" id="KW-0812">Transmembrane</keyword>
<dbReference type="PANTHER" id="PTHR44757:SF2">
    <property type="entry name" value="BIOFILM ARCHITECTURE MAINTENANCE PROTEIN MBAA"/>
    <property type="match status" value="1"/>
</dbReference>
<comment type="caution">
    <text evidence="5">The sequence shown here is derived from an EMBL/GenBank/DDBJ whole genome shotgun (WGS) entry which is preliminary data.</text>
</comment>
<dbReference type="SUPFAM" id="SSF55073">
    <property type="entry name" value="Nucleotide cyclase"/>
    <property type="match status" value="1"/>
</dbReference>
<dbReference type="Pfam" id="PF00990">
    <property type="entry name" value="GGDEF"/>
    <property type="match status" value="1"/>
</dbReference>
<reference evidence="5 6" key="2">
    <citation type="submission" date="2018-12" db="EMBL/GenBank/DDBJ databases">
        <title>Simiduia agarivorans gen. nov., sp. nov., a marine, agarolytic bacterium isolated from shallow coastal water from Keelung, Taiwan.</title>
        <authorList>
            <person name="Shieh W.Y."/>
        </authorList>
    </citation>
    <scope>NUCLEOTIDE SEQUENCE [LARGE SCALE GENOMIC DNA]</scope>
    <source>
        <strain evidence="5 6">GTF-13</strain>
    </source>
</reference>
<dbReference type="InterPro" id="IPR043128">
    <property type="entry name" value="Rev_trsase/Diguanyl_cyclase"/>
</dbReference>
<evidence type="ECO:0000259" key="3">
    <source>
        <dbReference type="PROSITE" id="PS50883"/>
    </source>
</evidence>
<dbReference type="SMART" id="SM00052">
    <property type="entry name" value="EAL"/>
    <property type="match status" value="1"/>
</dbReference>
<dbReference type="InterPro" id="IPR029150">
    <property type="entry name" value="dCache_3"/>
</dbReference>
<dbReference type="Pfam" id="PF14827">
    <property type="entry name" value="dCache_3"/>
    <property type="match status" value="1"/>
</dbReference>
<dbReference type="Gene3D" id="3.20.20.450">
    <property type="entry name" value="EAL domain"/>
    <property type="match status" value="1"/>
</dbReference>
<dbReference type="InterPro" id="IPR001633">
    <property type="entry name" value="EAL_dom"/>
</dbReference>
<dbReference type="SUPFAM" id="SSF141868">
    <property type="entry name" value="EAL domain-like"/>
    <property type="match status" value="1"/>
</dbReference>
<dbReference type="InterPro" id="IPR000160">
    <property type="entry name" value="GGDEF_dom"/>
</dbReference>
<reference evidence="5 6" key="1">
    <citation type="submission" date="2018-08" db="EMBL/GenBank/DDBJ databases">
        <authorList>
            <person name="Khan S.A."/>
        </authorList>
    </citation>
    <scope>NUCLEOTIDE SEQUENCE [LARGE SCALE GENOMIC DNA]</scope>
    <source>
        <strain evidence="5 6">GTF-13</strain>
    </source>
</reference>
<keyword evidence="2" id="KW-1133">Transmembrane helix</keyword>
<feature type="domain" description="EAL" evidence="3">
    <location>
        <begin position="551"/>
        <end position="805"/>
    </location>
</feature>
<evidence type="ECO:0000256" key="1">
    <source>
        <dbReference type="SAM" id="Coils"/>
    </source>
</evidence>
<name>A0A3P3VKC9_9GAMM</name>
<keyword evidence="1" id="KW-0175">Coiled coil</keyword>
<dbReference type="CDD" id="cd01949">
    <property type="entry name" value="GGDEF"/>
    <property type="match status" value="1"/>
</dbReference>
<dbReference type="Pfam" id="PF00563">
    <property type="entry name" value="EAL"/>
    <property type="match status" value="1"/>
</dbReference>
<organism evidence="5 6">
    <name type="scientific">Aestuariirhabdus litorea</name>
    <dbReference type="NCBI Taxonomy" id="2528527"/>
    <lineage>
        <taxon>Bacteria</taxon>
        <taxon>Pseudomonadati</taxon>
        <taxon>Pseudomonadota</taxon>
        <taxon>Gammaproteobacteria</taxon>
        <taxon>Oceanospirillales</taxon>
        <taxon>Aestuariirhabdaceae</taxon>
        <taxon>Aestuariirhabdus</taxon>
    </lineage>
</organism>
<dbReference type="CDD" id="cd01948">
    <property type="entry name" value="EAL"/>
    <property type="match status" value="1"/>
</dbReference>
<sequence length="814" mass="91116">MSGAPMRFMSLRWKSLVLYTLLLLTLLGSLTALTLVWFDEYQRSDQQARVEEQRSNIERVLRLNSQMVIRSLESFLDQGRDLLLEGGSVSMAAAFSGFWESNALRNDYEHAWLFDTQGAVLAEWGAPHPFRWQQGVSDVLRNLAPVEAIRCKQLCLHYTALPAHWSGSEERVLVIASSLIQPVISLREVHRVDIALLITDSGSRFGDWPVRIQSLSNRPLLEPVLREASARYGLSELVAGSRRIAVNDHYYLLWSQPLGSEPESGQLLFIEDVTQQEEALNHYLWQVSLLALAILLVGQGIGTLAYSAPIRRLNLQARALPLLAYQRFDEARALLRHEPAYVADELDQLEAAGVQLADQLEALTREVQQRTEQLEKMALFDPLTGLPNRNWLLQFLSRSLQTLNSDQQLLAVLLLDLDDFRRINNTLGHAIGDNLLVALSQRLANRLQGREMVGRFGGDVFVVILPQAQSRERVLATIDSLMEEIRQPLQLLDQTFVIAASLGVTFASPQHQGGAEELIKQADTAMHEAKARGKNMFCIFDKQMTRSVETRVAMEQELRQAVEQRQFCLHLQPQVSLASGHLTGFEALIRWRHPQQGLLAPAAFLIDLENSEHNIPVGFWVIEHGLEILASLCRHTGLKLKLAINMNPELFLDKRLTALVQQQLARQGLAPSQLELELTESLLVEDMGAVAAQMAALARMGVTIAIDDFGTGYSSLAYLRQLPVDVLKIDRSFVANVPGNQKDALLVCSILSMAKQLQLQVVAEGIENPQQAEFLRQQGCPLGQGFGIARPIDETELLAVLDARLQQGRWLDVD</sequence>